<dbReference type="Proteomes" id="UP000507245">
    <property type="component" value="Unassembled WGS sequence"/>
</dbReference>
<evidence type="ECO:0000313" key="2">
    <source>
        <dbReference type="EMBL" id="CAB4313255.1"/>
    </source>
</evidence>
<evidence type="ECO:0000313" key="4">
    <source>
        <dbReference type="Proteomes" id="UP000507245"/>
    </source>
</evidence>
<organism evidence="1 3">
    <name type="scientific">Prunus armeniaca</name>
    <name type="common">Apricot</name>
    <name type="synonym">Armeniaca vulgaris</name>
    <dbReference type="NCBI Taxonomy" id="36596"/>
    <lineage>
        <taxon>Eukaryota</taxon>
        <taxon>Viridiplantae</taxon>
        <taxon>Streptophyta</taxon>
        <taxon>Embryophyta</taxon>
        <taxon>Tracheophyta</taxon>
        <taxon>Spermatophyta</taxon>
        <taxon>Magnoliopsida</taxon>
        <taxon>eudicotyledons</taxon>
        <taxon>Gunneridae</taxon>
        <taxon>Pentapetalae</taxon>
        <taxon>rosids</taxon>
        <taxon>fabids</taxon>
        <taxon>Rosales</taxon>
        <taxon>Rosaceae</taxon>
        <taxon>Amygdaloideae</taxon>
        <taxon>Amygdaleae</taxon>
        <taxon>Prunus</taxon>
    </lineage>
</organism>
<dbReference type="EMBL" id="CAEKKB010000006">
    <property type="protein sequence ID" value="CAB4313255.1"/>
    <property type="molecule type" value="Genomic_DNA"/>
</dbReference>
<dbReference type="Proteomes" id="UP000507222">
    <property type="component" value="Unassembled WGS sequence"/>
</dbReference>
<evidence type="ECO:0000313" key="3">
    <source>
        <dbReference type="Proteomes" id="UP000507222"/>
    </source>
</evidence>
<proteinExistence type="predicted"/>
<reference evidence="1 3" key="2">
    <citation type="submission" date="2020-05" db="EMBL/GenBank/DDBJ databases">
        <authorList>
            <person name="Campoy J."/>
            <person name="Schneeberger K."/>
            <person name="Spophaly S."/>
        </authorList>
    </citation>
    <scope>NUCLEOTIDE SEQUENCE [LARGE SCALE GENOMIC DNA]</scope>
    <source>
        <strain evidence="1">PruArmRojPasFocal</strain>
    </source>
</reference>
<dbReference type="OrthoDB" id="1001388at2759"/>
<sequence length="75" mass="8376">MEKIRNKLGFRQSVVVDSVGSSGGLCLLWTEEVEVRALSFSAHHIDTEVQIVGGQDKWRLTGFYGHLVTSDRNKS</sequence>
<gene>
    <name evidence="1" type="ORF">CURHAP_LOCUS36267</name>
    <name evidence="2" type="ORF">ORAREDHAP_LOCUS36111</name>
</gene>
<keyword evidence="4" id="KW-1185">Reference proteome</keyword>
<protein>
    <submittedName>
        <fullName evidence="1">Uncharacterized protein</fullName>
    </submittedName>
</protein>
<accession>A0A6J5V5L2</accession>
<dbReference type="EMBL" id="CAEKDK010000006">
    <property type="protein sequence ID" value="CAB4282685.1"/>
    <property type="molecule type" value="Genomic_DNA"/>
</dbReference>
<name>A0A6J5V5L2_PRUAR</name>
<dbReference type="AlphaFoldDB" id="A0A6J5V5L2"/>
<evidence type="ECO:0000313" key="1">
    <source>
        <dbReference type="EMBL" id="CAB4282685.1"/>
    </source>
</evidence>
<reference evidence="4" key="1">
    <citation type="journal article" date="2020" name="Genome Biol.">
        <title>Gamete binning: chromosome-level and haplotype-resolved genome assembly enabled by high-throughput single-cell sequencing of gamete genomes.</title>
        <authorList>
            <person name="Campoy J.A."/>
            <person name="Sun H."/>
            <person name="Goel M."/>
            <person name="Jiao W.-B."/>
            <person name="Folz-Donahue K."/>
            <person name="Wang N."/>
            <person name="Rubio M."/>
            <person name="Liu C."/>
            <person name="Kukat C."/>
            <person name="Ruiz D."/>
            <person name="Huettel B."/>
            <person name="Schneeberger K."/>
        </authorList>
    </citation>
    <scope>NUCLEOTIDE SEQUENCE [LARGE SCALE GENOMIC DNA]</scope>
    <source>
        <strain evidence="4">cv. Rojo Pasion</strain>
    </source>
</reference>